<evidence type="ECO:0000256" key="14">
    <source>
        <dbReference type="ARBA" id="ARBA00032370"/>
    </source>
</evidence>
<evidence type="ECO:0000256" key="16">
    <source>
        <dbReference type="ARBA" id="ARBA00038053"/>
    </source>
</evidence>
<keyword evidence="12" id="KW-0131">Cell cycle</keyword>
<evidence type="ECO:0000256" key="8">
    <source>
        <dbReference type="ARBA" id="ARBA00022960"/>
    </source>
</evidence>
<organism evidence="22 23">
    <name type="scientific">Psychrobacter pasteurii</name>
    <dbReference type="NCBI Taxonomy" id="1945520"/>
    <lineage>
        <taxon>Bacteria</taxon>
        <taxon>Pseudomonadati</taxon>
        <taxon>Pseudomonadota</taxon>
        <taxon>Gammaproteobacteria</taxon>
        <taxon>Moraxellales</taxon>
        <taxon>Moraxellaceae</taxon>
        <taxon>Psychrobacter</taxon>
    </lineage>
</organism>
<keyword evidence="9" id="KW-0573">Peptidoglycan synthesis</keyword>
<comment type="subcellular location">
    <subcellularLocation>
        <location evidence="1">Cell membrane</location>
        <topology evidence="1">Multi-pass membrane protein</topology>
    </subcellularLocation>
</comment>
<dbReference type="InterPro" id="IPR001182">
    <property type="entry name" value="FtsW/RodA"/>
</dbReference>
<evidence type="ECO:0000256" key="9">
    <source>
        <dbReference type="ARBA" id="ARBA00022984"/>
    </source>
</evidence>
<feature type="transmembrane region" description="Helical" evidence="21">
    <location>
        <begin position="188"/>
        <end position="207"/>
    </location>
</feature>
<dbReference type="GO" id="GO:0051301">
    <property type="term" value="P:cell division"/>
    <property type="evidence" value="ECO:0007669"/>
    <property type="project" value="UniProtKB-KW"/>
</dbReference>
<dbReference type="GO" id="GO:0009252">
    <property type="term" value="P:peptidoglycan biosynthetic process"/>
    <property type="evidence" value="ECO:0007669"/>
    <property type="project" value="UniProtKB-KW"/>
</dbReference>
<evidence type="ECO:0000256" key="19">
    <source>
        <dbReference type="ARBA" id="ARBA00044770"/>
    </source>
</evidence>
<dbReference type="GO" id="GO:0008360">
    <property type="term" value="P:regulation of cell shape"/>
    <property type="evidence" value="ECO:0007669"/>
    <property type="project" value="UniProtKB-KW"/>
</dbReference>
<dbReference type="RefSeq" id="WP_208606913.1">
    <property type="nucleotide sequence ID" value="NZ_FUGD01000067.1"/>
</dbReference>
<evidence type="ECO:0000313" key="23">
    <source>
        <dbReference type="Proteomes" id="UP000188169"/>
    </source>
</evidence>
<evidence type="ECO:0000256" key="1">
    <source>
        <dbReference type="ARBA" id="ARBA00004651"/>
    </source>
</evidence>
<gene>
    <name evidence="22" type="primary">ftsW</name>
    <name evidence="22" type="ORF">A1019T_00926</name>
</gene>
<evidence type="ECO:0000256" key="6">
    <source>
        <dbReference type="ARBA" id="ARBA00022679"/>
    </source>
</evidence>
<feature type="transmembrane region" description="Helical" evidence="21">
    <location>
        <begin position="214"/>
        <end position="232"/>
    </location>
</feature>
<proteinExistence type="inferred from homology"/>
<dbReference type="AlphaFoldDB" id="A0A1R4EEP1"/>
<evidence type="ECO:0000256" key="5">
    <source>
        <dbReference type="ARBA" id="ARBA00022676"/>
    </source>
</evidence>
<keyword evidence="8" id="KW-0133">Cell shape</keyword>
<keyword evidence="5" id="KW-0328">Glycosyltransferase</keyword>
<dbReference type="PANTHER" id="PTHR30474">
    <property type="entry name" value="CELL CYCLE PROTEIN"/>
    <property type="match status" value="1"/>
</dbReference>
<dbReference type="GO" id="GO:0005886">
    <property type="term" value="C:plasma membrane"/>
    <property type="evidence" value="ECO:0007669"/>
    <property type="project" value="UniProtKB-SubCell"/>
</dbReference>
<keyword evidence="11 21" id="KW-0472">Membrane</keyword>
<dbReference type="Pfam" id="PF01098">
    <property type="entry name" value="FTSW_RODA_SPOVE"/>
    <property type="match status" value="1"/>
</dbReference>
<feature type="transmembrane region" description="Helical" evidence="21">
    <location>
        <begin position="297"/>
        <end position="319"/>
    </location>
</feature>
<evidence type="ECO:0000313" key="22">
    <source>
        <dbReference type="EMBL" id="SJM36957.1"/>
    </source>
</evidence>
<feature type="transmembrane region" description="Helical" evidence="21">
    <location>
        <begin position="331"/>
        <end position="348"/>
    </location>
</feature>
<dbReference type="Proteomes" id="UP000188169">
    <property type="component" value="Unassembled WGS sequence"/>
</dbReference>
<feature type="transmembrane region" description="Helical" evidence="21">
    <location>
        <begin position="68"/>
        <end position="88"/>
    </location>
</feature>
<keyword evidence="3" id="KW-1003">Cell membrane</keyword>
<evidence type="ECO:0000256" key="2">
    <source>
        <dbReference type="ARBA" id="ARBA00004752"/>
    </source>
</evidence>
<dbReference type="EC" id="2.4.99.28" evidence="19"/>
<evidence type="ECO:0000256" key="17">
    <source>
        <dbReference type="ARBA" id="ARBA00041185"/>
    </source>
</evidence>
<sequence length="402" mass="43596">MAKDTPNASGYTPNALSKRKQNSTGVFSMPSAGSVLMVSVSCLMVLSLIMVASASIPFANMHDISQLYFFKNQLMYMGIGLAAAFMAYKVRLLWLYDMLTLASALMMVILLLIATLLFGDAINGSKRWIEIGPFNFQVAELAKLVMVMFTADFVVRRGTEVRQGYGGIFRMGVLVMVLVGLFLSQPDFGSLVIIIGVILAIFFVAGAPWSQSGFLVVGGLIGAAYAVMFQEYRMTRATSFLDPFDDIQGSDYQLARSLIAFGRGEITGVGYGESVQKLAHLPEAHTDFLLAITGEELGLVGVLTVLALEALVIASAMRISYTALKNRQMRLSYTAFGFAVIFIGQGVINSGMNMGLMPTKGLTLPFFSYGGSSMLISLVMVGILLNIHKNTSKIPTAQCRHY</sequence>
<dbReference type="GO" id="GO:0032153">
    <property type="term" value="C:cell division site"/>
    <property type="evidence" value="ECO:0007669"/>
    <property type="project" value="TreeGrafter"/>
</dbReference>
<keyword evidence="10 21" id="KW-1133">Transmembrane helix</keyword>
<protein>
    <recommendedName>
        <fullName evidence="17">Probable peptidoglycan glycosyltransferase FtsW</fullName>
        <ecNumber evidence="19">2.4.99.28</ecNumber>
    </recommendedName>
    <alternativeName>
        <fullName evidence="18">Cell division protein FtsW</fullName>
    </alternativeName>
    <alternativeName>
        <fullName evidence="15">Cell wall polymerase</fullName>
    </alternativeName>
    <alternativeName>
        <fullName evidence="14">Peptidoglycan polymerase</fullName>
    </alternativeName>
</protein>
<evidence type="ECO:0000256" key="7">
    <source>
        <dbReference type="ARBA" id="ARBA00022692"/>
    </source>
</evidence>
<dbReference type="NCBIfam" id="TIGR02614">
    <property type="entry name" value="ftsW"/>
    <property type="match status" value="1"/>
</dbReference>
<evidence type="ECO:0000256" key="4">
    <source>
        <dbReference type="ARBA" id="ARBA00022618"/>
    </source>
</evidence>
<keyword evidence="6" id="KW-0808">Transferase</keyword>
<dbReference type="PANTHER" id="PTHR30474:SF2">
    <property type="entry name" value="PEPTIDOGLYCAN GLYCOSYLTRANSFERASE FTSW-RELATED"/>
    <property type="match status" value="1"/>
</dbReference>
<keyword evidence="4" id="KW-0132">Cell division</keyword>
<name>A0A1R4EEP1_9GAMM</name>
<evidence type="ECO:0000256" key="15">
    <source>
        <dbReference type="ARBA" id="ARBA00033270"/>
    </source>
</evidence>
<dbReference type="InterPro" id="IPR018365">
    <property type="entry name" value="Cell_cycle_FtsW-rel_CS"/>
</dbReference>
<evidence type="ECO:0000256" key="11">
    <source>
        <dbReference type="ARBA" id="ARBA00023136"/>
    </source>
</evidence>
<evidence type="ECO:0000256" key="21">
    <source>
        <dbReference type="SAM" id="Phobius"/>
    </source>
</evidence>
<evidence type="ECO:0000256" key="18">
    <source>
        <dbReference type="ARBA" id="ARBA00041418"/>
    </source>
</evidence>
<reference evidence="23" key="1">
    <citation type="submission" date="2017-02" db="EMBL/GenBank/DDBJ databases">
        <authorList>
            <person name="Mornico D."/>
        </authorList>
    </citation>
    <scope>NUCLEOTIDE SEQUENCE [LARGE SCALE GENOMIC DNA]</scope>
</reference>
<comment type="catalytic activity">
    <reaction evidence="20">
        <text>[GlcNAc-(1-&gt;4)-Mur2Ac(oyl-L-Ala-gamma-D-Glu-L-Lys-D-Ala-D-Ala)](n)-di-trans,octa-cis-undecaprenyl diphosphate + beta-D-GlcNAc-(1-&gt;4)-Mur2Ac(oyl-L-Ala-gamma-D-Glu-L-Lys-D-Ala-D-Ala)-di-trans,octa-cis-undecaprenyl diphosphate = [GlcNAc-(1-&gt;4)-Mur2Ac(oyl-L-Ala-gamma-D-Glu-L-Lys-D-Ala-D-Ala)](n+1)-di-trans,octa-cis-undecaprenyl diphosphate + di-trans,octa-cis-undecaprenyl diphosphate + H(+)</text>
        <dbReference type="Rhea" id="RHEA:23708"/>
        <dbReference type="Rhea" id="RHEA-COMP:9602"/>
        <dbReference type="Rhea" id="RHEA-COMP:9603"/>
        <dbReference type="ChEBI" id="CHEBI:15378"/>
        <dbReference type="ChEBI" id="CHEBI:58405"/>
        <dbReference type="ChEBI" id="CHEBI:60033"/>
        <dbReference type="ChEBI" id="CHEBI:78435"/>
        <dbReference type="EC" id="2.4.99.28"/>
    </reaction>
</comment>
<comment type="similarity">
    <text evidence="16">Belongs to the SEDS family. FtsW subfamily.</text>
</comment>
<dbReference type="STRING" id="1945520.A1019T_00926"/>
<evidence type="ECO:0000256" key="12">
    <source>
        <dbReference type="ARBA" id="ARBA00023306"/>
    </source>
</evidence>
<evidence type="ECO:0000256" key="10">
    <source>
        <dbReference type="ARBA" id="ARBA00022989"/>
    </source>
</evidence>
<accession>A0A1R4EEP1</accession>
<feature type="transmembrane region" description="Helical" evidence="21">
    <location>
        <begin position="368"/>
        <end position="387"/>
    </location>
</feature>
<keyword evidence="23" id="KW-1185">Reference proteome</keyword>
<dbReference type="InterPro" id="IPR013437">
    <property type="entry name" value="FtsW"/>
</dbReference>
<evidence type="ECO:0000256" key="13">
    <source>
        <dbReference type="ARBA" id="ARBA00023316"/>
    </source>
</evidence>
<dbReference type="GO" id="GO:0071555">
    <property type="term" value="P:cell wall organization"/>
    <property type="evidence" value="ECO:0007669"/>
    <property type="project" value="UniProtKB-KW"/>
</dbReference>
<dbReference type="GO" id="GO:0008955">
    <property type="term" value="F:peptidoglycan glycosyltransferase activity"/>
    <property type="evidence" value="ECO:0007669"/>
    <property type="project" value="UniProtKB-EC"/>
</dbReference>
<feature type="transmembrane region" description="Helical" evidence="21">
    <location>
        <begin position="35"/>
        <end position="56"/>
    </location>
</feature>
<dbReference type="PROSITE" id="PS00428">
    <property type="entry name" value="FTSW_RODA_SPOVE"/>
    <property type="match status" value="1"/>
</dbReference>
<keyword evidence="7 21" id="KW-0812">Transmembrane</keyword>
<dbReference type="GO" id="GO:0015648">
    <property type="term" value="F:lipid-linked peptidoglycan transporter activity"/>
    <property type="evidence" value="ECO:0007669"/>
    <property type="project" value="TreeGrafter"/>
</dbReference>
<evidence type="ECO:0000256" key="20">
    <source>
        <dbReference type="ARBA" id="ARBA00049902"/>
    </source>
</evidence>
<comment type="pathway">
    <text evidence="2">Cell wall biogenesis; peptidoglycan biosynthesis.</text>
</comment>
<feature type="transmembrane region" description="Helical" evidence="21">
    <location>
        <begin position="164"/>
        <end position="182"/>
    </location>
</feature>
<feature type="transmembrane region" description="Helical" evidence="21">
    <location>
        <begin position="94"/>
        <end position="118"/>
    </location>
</feature>
<keyword evidence="13" id="KW-0961">Cell wall biogenesis/degradation</keyword>
<dbReference type="EMBL" id="FUGD01000067">
    <property type="protein sequence ID" value="SJM36957.1"/>
    <property type="molecule type" value="Genomic_DNA"/>
</dbReference>
<evidence type="ECO:0000256" key="3">
    <source>
        <dbReference type="ARBA" id="ARBA00022475"/>
    </source>
</evidence>